<dbReference type="EMBL" id="HBFQ01058002">
    <property type="protein sequence ID" value="CAD8866758.1"/>
    <property type="molecule type" value="Transcribed_RNA"/>
</dbReference>
<accession>A0A7S1FHQ4</accession>
<organism evidence="1">
    <name type="scientific">Noctiluca scintillans</name>
    <name type="common">Sea sparkle</name>
    <name type="synonym">Red tide dinoflagellate</name>
    <dbReference type="NCBI Taxonomy" id="2966"/>
    <lineage>
        <taxon>Eukaryota</taxon>
        <taxon>Sar</taxon>
        <taxon>Alveolata</taxon>
        <taxon>Dinophyceae</taxon>
        <taxon>Noctilucales</taxon>
        <taxon>Noctilucaceae</taxon>
        <taxon>Noctiluca</taxon>
    </lineage>
</organism>
<evidence type="ECO:0000313" key="1">
    <source>
        <dbReference type="EMBL" id="CAD8866758.1"/>
    </source>
</evidence>
<reference evidence="1" key="1">
    <citation type="submission" date="2021-01" db="EMBL/GenBank/DDBJ databases">
        <authorList>
            <person name="Corre E."/>
            <person name="Pelletier E."/>
            <person name="Niang G."/>
            <person name="Scheremetjew M."/>
            <person name="Finn R."/>
            <person name="Kale V."/>
            <person name="Holt S."/>
            <person name="Cochrane G."/>
            <person name="Meng A."/>
            <person name="Brown T."/>
            <person name="Cohen L."/>
        </authorList>
    </citation>
    <scope>NUCLEOTIDE SEQUENCE</scope>
</reference>
<dbReference type="AlphaFoldDB" id="A0A7S1FHQ4"/>
<sequence length="129" mass="13646">MLRHRPLFALPPRAESQFRFGEDSAHGFATAVRASGTLASLEVSPTSGTLISARCRLAPRLPQHLASLARHLGASNPLGKLPARSAAVVTRGFALQLNAPSPANIAWRFAKPRTVQAVAMTSAIEGTLL</sequence>
<name>A0A7S1FHQ4_NOCSC</name>
<gene>
    <name evidence="1" type="ORF">NSCI0253_LOCUS41113</name>
</gene>
<protein>
    <submittedName>
        <fullName evidence="1">Uncharacterized protein</fullName>
    </submittedName>
</protein>
<proteinExistence type="predicted"/>